<reference evidence="1" key="2">
    <citation type="submission" date="2025-09" db="UniProtKB">
        <authorList>
            <consortium name="EnsemblPlants"/>
        </authorList>
    </citation>
    <scope>IDENTIFICATION</scope>
</reference>
<keyword evidence="2" id="KW-1185">Reference proteome</keyword>
<dbReference type="EnsemblPlants" id="AVESA.00010b.r2.1CG0080480.1">
    <property type="protein sequence ID" value="AVESA.00010b.r2.1CG0080480.1.CDS"/>
    <property type="gene ID" value="AVESA.00010b.r2.1CG0080480"/>
</dbReference>
<evidence type="ECO:0000313" key="2">
    <source>
        <dbReference type="Proteomes" id="UP001732700"/>
    </source>
</evidence>
<accession>A0ACD5TLZ4</accession>
<proteinExistence type="predicted"/>
<dbReference type="Proteomes" id="UP001732700">
    <property type="component" value="Chromosome 1C"/>
</dbReference>
<name>A0ACD5TLZ4_AVESA</name>
<organism evidence="1 2">
    <name type="scientific">Avena sativa</name>
    <name type="common">Oat</name>
    <dbReference type="NCBI Taxonomy" id="4498"/>
    <lineage>
        <taxon>Eukaryota</taxon>
        <taxon>Viridiplantae</taxon>
        <taxon>Streptophyta</taxon>
        <taxon>Embryophyta</taxon>
        <taxon>Tracheophyta</taxon>
        <taxon>Spermatophyta</taxon>
        <taxon>Magnoliopsida</taxon>
        <taxon>Liliopsida</taxon>
        <taxon>Poales</taxon>
        <taxon>Poaceae</taxon>
        <taxon>BOP clade</taxon>
        <taxon>Pooideae</taxon>
        <taxon>Poodae</taxon>
        <taxon>Poeae</taxon>
        <taxon>Poeae Chloroplast Group 1 (Aveneae type)</taxon>
        <taxon>Aveninae</taxon>
        <taxon>Avena</taxon>
    </lineage>
</organism>
<sequence length="544" mass="63293">MAPGPAASLPEDVLAEILRRLAPLVLAASRRVCRAWRDTVDGRLRRHLISHSVRGIFINYTAHRHGFSEFLSRPSTGPSICGELDFLPCDGVKVADHCNGLLLCGDRKREYVVNPATRRWARLPRRPPPHMLGFGQSAYLAFEPAVSPHYEVFVIPRLPSAGELVEDDELDKDTLLESEWPPASYALHVFSSMEDRWEEKTFLREGEAAGVVVDMVSNLPYYQYHAVYWRSALYIHGQHGCLTKMSLTNHTYSVIRLPVPGDDDLRGYPTHHLGRSLRGVYCAQGDYRNRLQIWHLDESRDQMEWVLKHDIRLDTCARKFTKIFEEDHAKQMGGPWILQDVNYRKDCERYQRAQRQQMDGSWILQAQGDDYPHWYFEGYRNRDKAPPVEEKYDWNSDEDSVLDIEDAAEGRYSKCYQFLGFHPYKEIVYLEFSRKRGVAYNWNSSKFQNLGSLEAEQYFYHEKRGIDSSFPYTPCWMGQFPGNELESLLEDEEIARIKRDQLEDSSNFTCLEEYELCKHRGSAKMAKDSTAKIRRRRRVTARAR</sequence>
<protein>
    <submittedName>
        <fullName evidence="1">Uncharacterized protein</fullName>
    </submittedName>
</protein>
<reference evidence="1" key="1">
    <citation type="submission" date="2021-05" db="EMBL/GenBank/DDBJ databases">
        <authorList>
            <person name="Scholz U."/>
            <person name="Mascher M."/>
            <person name="Fiebig A."/>
        </authorList>
    </citation>
    <scope>NUCLEOTIDE SEQUENCE [LARGE SCALE GENOMIC DNA]</scope>
</reference>
<evidence type="ECO:0000313" key="1">
    <source>
        <dbReference type="EnsemblPlants" id="AVESA.00010b.r2.1CG0080480.1.CDS"/>
    </source>
</evidence>